<dbReference type="EMBL" id="JBAWTH010000018">
    <property type="protein sequence ID" value="KAL2288020.1"/>
    <property type="molecule type" value="Genomic_DNA"/>
</dbReference>
<dbReference type="Pfam" id="PF09749">
    <property type="entry name" value="HVSL"/>
    <property type="match status" value="1"/>
</dbReference>
<protein>
    <recommendedName>
        <fullName evidence="5">U6 snRNA phosphodiesterase</fullName>
        <ecNumber evidence="5">3.1.4.-</ecNumber>
    </recommendedName>
</protein>
<evidence type="ECO:0000256" key="2">
    <source>
        <dbReference type="ARBA" id="ARBA00022801"/>
    </source>
</evidence>
<feature type="compositionally biased region" description="Polar residues" evidence="6">
    <location>
        <begin position="1"/>
        <end position="22"/>
    </location>
</feature>
<proteinExistence type="inferred from homology"/>
<evidence type="ECO:0000256" key="5">
    <source>
        <dbReference type="HAMAP-Rule" id="MF_03040"/>
    </source>
</evidence>
<evidence type="ECO:0000256" key="4">
    <source>
        <dbReference type="ARBA" id="ARBA00023242"/>
    </source>
</evidence>
<comment type="similarity">
    <text evidence="5">Belongs to the 2H phosphoesterase superfamily. USB1 family.</text>
</comment>
<keyword evidence="3" id="KW-0456">Lyase</keyword>
<feature type="active site" description="Proton donor/acceptor" evidence="5">
    <location>
        <position position="259"/>
    </location>
</feature>
<gene>
    <name evidence="5" type="primary">USB1</name>
    <name evidence="7" type="ORF">FJTKL_04750</name>
</gene>
<dbReference type="HAMAP" id="MF_03040">
    <property type="entry name" value="USB1"/>
    <property type="match status" value="1"/>
</dbReference>
<evidence type="ECO:0000256" key="3">
    <source>
        <dbReference type="ARBA" id="ARBA00023239"/>
    </source>
</evidence>
<dbReference type="InterPro" id="IPR027521">
    <property type="entry name" value="Usb1"/>
</dbReference>
<dbReference type="PANTHER" id="PTHR13522:SF3">
    <property type="entry name" value="U6 SNRNA PHOSPHODIESTERASE 1"/>
    <property type="match status" value="1"/>
</dbReference>
<keyword evidence="4 5" id="KW-0539">Nucleus</keyword>
<dbReference type="PANTHER" id="PTHR13522">
    <property type="entry name" value="U6 SNRNA PHOSPHODIESTERASE 1"/>
    <property type="match status" value="1"/>
</dbReference>
<keyword evidence="2 5" id="KW-0378">Hydrolase</keyword>
<accession>A0ABR4EZZ3</accession>
<evidence type="ECO:0000256" key="1">
    <source>
        <dbReference type="ARBA" id="ARBA00022722"/>
    </source>
</evidence>
<comment type="function">
    <text evidence="5">Phosphodiesterase responsible for the U6 snRNA 3' end processing. Acts as an exoribonuclease (RNase) responsible for trimming the poly(U) tract of the last nucleotides in the pre-U6 snRNA molecule, leading to the formation of mature U6 snRNA.</text>
</comment>
<sequence>MALVDYSSSDPDSGPESASESDSCPGHGHGQSHDLEPRSTPASASTQIDTQPCRRPVSSALPPLPPSFHDLYASTVRTATADLPSLHQGRRRIIPHKDGNWPSHIYLEWHPSSSQHQLLQSLLAALAAELDHLLIGHGLPGFLTSELGAPLPLHVSLSRPFVLRTDEKDAFLDRLIQDTARCRVPAFALACHDLAWHRSPGSERSFLVLRVRGLSGTNDELSALLRACNRLVASHGQPELYSSRGPGQGETSDASDAFHVSLAWSFTAPTAELSQKTTEVFTRPEFRDAVLSRISIPVEGVKVKIGNVITNIALPETGVVSGSRSGKGLFGI</sequence>
<keyword evidence="1 5" id="KW-0540">Nuclease</keyword>
<keyword evidence="8" id="KW-1185">Reference proteome</keyword>
<feature type="active site" description="Proton donor/acceptor" evidence="5">
    <location>
        <position position="154"/>
    </location>
</feature>
<feature type="compositionally biased region" description="Polar residues" evidence="6">
    <location>
        <begin position="40"/>
        <end position="50"/>
    </location>
</feature>
<dbReference type="Gene3D" id="3.90.1140.10">
    <property type="entry name" value="Cyclic phosphodiesterase"/>
    <property type="match status" value="1"/>
</dbReference>
<dbReference type="Proteomes" id="UP001600888">
    <property type="component" value="Unassembled WGS sequence"/>
</dbReference>
<evidence type="ECO:0000256" key="6">
    <source>
        <dbReference type="SAM" id="MobiDB-lite"/>
    </source>
</evidence>
<evidence type="ECO:0000313" key="7">
    <source>
        <dbReference type="EMBL" id="KAL2288020.1"/>
    </source>
</evidence>
<evidence type="ECO:0000313" key="8">
    <source>
        <dbReference type="Proteomes" id="UP001600888"/>
    </source>
</evidence>
<name>A0ABR4EZZ3_9PEZI</name>
<dbReference type="EMBL" id="JBAWTH010000018">
    <property type="protein sequence ID" value="KAL2288021.1"/>
    <property type="molecule type" value="Genomic_DNA"/>
</dbReference>
<reference evidence="7 8" key="1">
    <citation type="submission" date="2024-03" db="EMBL/GenBank/DDBJ databases">
        <title>A high-quality draft genome sequence of Diaporthe vaccinii, a causative agent of upright dieback and viscid rot disease in cranberry plants.</title>
        <authorList>
            <person name="Sarrasin M."/>
            <person name="Lang B.F."/>
            <person name="Burger G."/>
        </authorList>
    </citation>
    <scope>NUCLEOTIDE SEQUENCE [LARGE SCALE GENOMIC DNA]</scope>
    <source>
        <strain evidence="7 8">IS7</strain>
    </source>
</reference>
<dbReference type="EC" id="3.1.4.-" evidence="5"/>
<comment type="subcellular location">
    <subcellularLocation>
        <location evidence="5">Nucleus</location>
    </subcellularLocation>
</comment>
<feature type="region of interest" description="Disordered" evidence="6">
    <location>
        <begin position="1"/>
        <end position="62"/>
    </location>
</feature>
<organism evidence="7 8">
    <name type="scientific">Diaporthe vaccinii</name>
    <dbReference type="NCBI Taxonomy" id="105482"/>
    <lineage>
        <taxon>Eukaryota</taxon>
        <taxon>Fungi</taxon>
        <taxon>Dikarya</taxon>
        <taxon>Ascomycota</taxon>
        <taxon>Pezizomycotina</taxon>
        <taxon>Sordariomycetes</taxon>
        <taxon>Sordariomycetidae</taxon>
        <taxon>Diaporthales</taxon>
        <taxon>Diaporthaceae</taxon>
        <taxon>Diaporthe</taxon>
        <taxon>Diaporthe eres species complex</taxon>
    </lineage>
</organism>
<comment type="caution">
    <text evidence="7">The sequence shown here is derived from an EMBL/GenBank/DDBJ whole genome shotgun (WGS) entry which is preliminary data.</text>
</comment>